<dbReference type="InterPro" id="IPR007452">
    <property type="entry name" value="TamB_C"/>
</dbReference>
<keyword evidence="7" id="KW-1185">Reference proteome</keyword>
<evidence type="ECO:0000313" key="7">
    <source>
        <dbReference type="Proteomes" id="UP000955338"/>
    </source>
</evidence>
<feature type="domain" description="Translocation and assembly module TamB C-terminal" evidence="5">
    <location>
        <begin position="966"/>
        <end position="1301"/>
    </location>
</feature>
<dbReference type="Proteomes" id="UP000955338">
    <property type="component" value="Chromosome"/>
</dbReference>
<evidence type="ECO:0000256" key="4">
    <source>
        <dbReference type="ARBA" id="ARBA00023136"/>
    </source>
</evidence>
<evidence type="ECO:0000259" key="5">
    <source>
        <dbReference type="Pfam" id="PF04357"/>
    </source>
</evidence>
<dbReference type="GO" id="GO:0009306">
    <property type="term" value="P:protein secretion"/>
    <property type="evidence" value="ECO:0007669"/>
    <property type="project" value="InterPro"/>
</dbReference>
<evidence type="ECO:0000256" key="3">
    <source>
        <dbReference type="ARBA" id="ARBA00022989"/>
    </source>
</evidence>
<protein>
    <recommendedName>
        <fullName evidence="5">Translocation and assembly module TamB C-terminal domain-containing protein</fullName>
    </recommendedName>
</protein>
<dbReference type="GO" id="GO:0097347">
    <property type="term" value="C:TAM protein secretion complex"/>
    <property type="evidence" value="ECO:0007669"/>
    <property type="project" value="TreeGrafter"/>
</dbReference>
<dbReference type="GO" id="GO:0005886">
    <property type="term" value="C:plasma membrane"/>
    <property type="evidence" value="ECO:0007669"/>
    <property type="project" value="InterPro"/>
</dbReference>
<proteinExistence type="predicted"/>
<evidence type="ECO:0000256" key="1">
    <source>
        <dbReference type="ARBA" id="ARBA00004167"/>
    </source>
</evidence>
<reference evidence="6" key="1">
    <citation type="submission" date="2017-06" db="EMBL/GenBank/DDBJ databases">
        <title>Genome sequencing of pathogenic and non-pathogenic strains within Bisgaard taxon 40.</title>
        <authorList>
            <person name="Ladner J.T."/>
            <person name="Lovett S.P."/>
            <person name="Koroleva G."/>
            <person name="Lorch J.M."/>
        </authorList>
    </citation>
    <scope>NUCLEOTIDE SEQUENCE</scope>
    <source>
        <strain evidence="6">27576-1-I1</strain>
    </source>
</reference>
<dbReference type="RefSeq" id="WP_261919799.1">
    <property type="nucleotide sequence ID" value="NZ_CP022011.1"/>
</dbReference>
<keyword evidence="4" id="KW-0472">Membrane</keyword>
<evidence type="ECO:0000313" key="6">
    <source>
        <dbReference type="EMBL" id="QDJ14115.1"/>
    </source>
</evidence>
<evidence type="ECO:0000256" key="2">
    <source>
        <dbReference type="ARBA" id="ARBA00022692"/>
    </source>
</evidence>
<keyword evidence="2" id="KW-0812">Transmembrane</keyword>
<dbReference type="PANTHER" id="PTHR36985:SF1">
    <property type="entry name" value="TRANSLOCATION AND ASSEMBLY MODULE SUBUNIT TAMB"/>
    <property type="match status" value="1"/>
</dbReference>
<dbReference type="PANTHER" id="PTHR36985">
    <property type="entry name" value="TRANSLOCATION AND ASSEMBLY MODULE SUBUNIT TAMB"/>
    <property type="match status" value="1"/>
</dbReference>
<organism evidence="6 7">
    <name type="scientific">Mergibacter septicus</name>
    <dbReference type="NCBI Taxonomy" id="221402"/>
    <lineage>
        <taxon>Bacteria</taxon>
        <taxon>Pseudomonadati</taxon>
        <taxon>Pseudomonadota</taxon>
        <taxon>Gammaproteobacteria</taxon>
        <taxon>Pasteurellales</taxon>
        <taxon>Pasteurellaceae</taxon>
        <taxon>Mergibacter</taxon>
    </lineage>
</organism>
<dbReference type="Pfam" id="PF04357">
    <property type="entry name" value="TamB"/>
    <property type="match status" value="1"/>
</dbReference>
<gene>
    <name evidence="6" type="ORF">CEP48_01155</name>
</gene>
<sequence>MKKESQDPTVVEKEKNTQVKKKHTLWHRCMWIIFLLFLFFGITSSFLLSTGVGQRGLIKLATYWINDLSIKQVTGNLQQGLQIQDLRYHSEDFNIQLATADLQIDFSCLLNQHLCIKRISLQQPQIDIHTVNTTETAANPEDQQKVIKLPSITLNQLEINQLSLNLNQRQLKLKHFETAVQTGDQEGIYIAPTIIQGLTFIQATSNKVTSSQATRLDSPLDWNKLKEQLTQPLLSPTSSVKLPFAITLEKIQGENWQYYPDPTASPFILDRLQLNLAATPEQIKNITLAAFSPIGNLTINGNAQFSSSFPFELAVTGHTTEELNQLLQRNQLALPDQQQIPASTIKLSATGNLIGQSKLHLATSGLADLTLDTVINLNQERTPFNLRLNIKQAHYPLQLQPKQDPKTDQLHLTNLDLNLTGNLLKYQLNLTGQVAGLYSPKLTLNINGEGTPTFFQITQANIKALRGSLQLDGKIDWEKTIHWRANLKPDQLHLEDYLNTKSWQSTLSGEVKVAGTIEHQNLQLTLDDIHLKGVFNHKPLLLTGNLNVTPPQVLLNTTGLDLYYGNNHLYFKGHLGKNSDFLAKINAPNLTGLIPHLTATLNGTLKLQGQLFNPILIADLQGNNLRFQQFSLQNFHLTSDINHQQNQIAGKLDLQANNFLYGNTLNLSQIKLQAQGNEQQHSLTLNLKGSPISLNLDLQGRFDQPQQRWQGKLLNANLTTPVGLFNNNQIIDLTYNNQQQLTTISAHCWKNQSLPLCFPQPLILGQEGKIEFISQNANLHFLQKFLPSDTSLLGNFNLAGNVAWFKQKPANLNLDFTSSTIHLKQKLNYRTINFKFDQINLHSKLADNNLSLQAILNLNQQGKLNSQIQIDDLEKQRNLNGTLQLSGLKLDFLQPLLFKNEKLKGELNSQLKFTGSLLNPLLYGTIDLNHLQASLQSLPFDIKKGQLNLTFNGNQSKINGKIISNKEDQLNLVGDAGWSKSSDWYSNLKINAQKFQLAILPFANLSVSPNIQIQATPKLLNLTGQVNIPTGNININQLPESAVKVSSDEVILNKNNQPPASKTNEMALRANIQVNIEKEVKINAYGLKSYISGILNVRQEQQNLGLFGQVNLIQGRYTSFGQDLLINKGQISFSGLPSQPFINIEAIRNPKSIEDNVIAGIKVTGSAESPQVSVFSDPAMSQDNALSYLLTGHSLAADDNGANNTVGTALIGLGLAQSSQLVGKLGETFGIQNLNLETQGGGDKSQVIVSGYITPRLQVKYGIGLFEPLAQLTLRYRLFPQLYIQSVSGTNQAVDLLYQFER</sequence>
<comment type="subcellular location">
    <subcellularLocation>
        <location evidence="1">Membrane</location>
        <topology evidence="1">Single-pass membrane protein</topology>
    </subcellularLocation>
</comment>
<dbReference type="EMBL" id="CP022011">
    <property type="protein sequence ID" value="QDJ14115.1"/>
    <property type="molecule type" value="Genomic_DNA"/>
</dbReference>
<name>A0A8E3MF49_9PAST</name>
<keyword evidence="3" id="KW-1133">Transmembrane helix</keyword>
<accession>A0A8E3MF49</accession>